<dbReference type="Proteomes" id="UP001594351">
    <property type="component" value="Unassembled WGS sequence"/>
</dbReference>
<reference evidence="1 2" key="1">
    <citation type="submission" date="2024-09" db="EMBL/GenBank/DDBJ databases">
        <title>Laminarin stimulates single cell rates of sulfate reduction while oxygen inhibits transcriptomic activity in coastal marine sediment.</title>
        <authorList>
            <person name="Lindsay M."/>
            <person name="Orcutt B."/>
            <person name="Emerson D."/>
            <person name="Stepanauskas R."/>
            <person name="D'Angelo T."/>
        </authorList>
    </citation>
    <scope>NUCLEOTIDE SEQUENCE [LARGE SCALE GENOMIC DNA]</scope>
    <source>
        <strain evidence="1">SAG AM-311-K15</strain>
    </source>
</reference>
<accession>A0ABV6YYR2</accession>
<keyword evidence="2" id="KW-1185">Reference proteome</keyword>
<gene>
    <name evidence="1" type="ORF">ACFL27_14135</name>
</gene>
<evidence type="ECO:0000313" key="1">
    <source>
        <dbReference type="EMBL" id="MFC1851332.1"/>
    </source>
</evidence>
<name>A0ABV6YYR2_UNCC1</name>
<evidence type="ECO:0008006" key="3">
    <source>
        <dbReference type="Google" id="ProtNLM"/>
    </source>
</evidence>
<sequence>MRNVVRFVIIAGMVLVGHSFVSTAENILTIEEQPRYGVYFNKLEPAFYTGFAPRCQDPRRIHLHVGRGNQLRVTVVISHEASMFYARDLLYRYMSYKELIDEGKLVLTQNRAFEEFEQTIRQMNVEQMVKAEETLSPEEIRSRNLTLLSELNPGRLFHIKMSIQDVIARWLQGVTDKDKSGLSTQRKLDLVNDMLPTRLFIAELSSENTKLLKELIGKIPGKSTPDSERIALIKPHYLKLLEKLTGGIYEVDGQHFRFTEFTAIYPIGTLNDFTTYKEKKIPLYPAPGRRALTTHQRTKTVDHIPTKEIYSFFPWIPYMHVGETMHNSFHTLWWQLDIQKTAFIPQSWKKKPPEDRQNGPLSYLWLLSRGPMSHGCTHLNAGHISEFRQVLPSEPQRLYQIDNFRNKSFLYDVFDIDGDLKPEVMGVKYYITYSLKDKEPYRLRVRNEKKAYYEWLYTDELLYDPDGKPFFKKVQDAKFVGRRTKEGKTYQNIRLYEAEYKPERIQFFEMVDIPFIRDLRKTAVTFQK</sequence>
<comment type="caution">
    <text evidence="1">The sequence shown here is derived from an EMBL/GenBank/DDBJ whole genome shotgun (WGS) entry which is preliminary data.</text>
</comment>
<proteinExistence type="predicted"/>
<evidence type="ECO:0000313" key="2">
    <source>
        <dbReference type="Proteomes" id="UP001594351"/>
    </source>
</evidence>
<organism evidence="1 2">
    <name type="scientific">candidate division CSSED10-310 bacterium</name>
    <dbReference type="NCBI Taxonomy" id="2855610"/>
    <lineage>
        <taxon>Bacteria</taxon>
        <taxon>Bacteria division CSSED10-310</taxon>
    </lineage>
</organism>
<protein>
    <recommendedName>
        <fullName evidence="3">YkuD domain-containing protein</fullName>
    </recommendedName>
</protein>
<dbReference type="EMBL" id="JBHPBY010000178">
    <property type="protein sequence ID" value="MFC1851332.1"/>
    <property type="molecule type" value="Genomic_DNA"/>
</dbReference>